<reference evidence="2" key="1">
    <citation type="submission" date="2021-01" db="EMBL/GenBank/DDBJ databases">
        <authorList>
            <consortium name="Genoscope - CEA"/>
            <person name="William W."/>
        </authorList>
    </citation>
    <scope>NUCLEOTIDE SEQUENCE</scope>
</reference>
<evidence type="ECO:0000313" key="2">
    <source>
        <dbReference type="EMBL" id="CAD8126122.1"/>
    </source>
</evidence>
<feature type="chain" id="PRO_5035777274" description="Transmembrane protein" evidence="1">
    <location>
        <begin position="19"/>
        <end position="268"/>
    </location>
</feature>
<gene>
    <name evidence="2" type="ORF">PSON_ATCC_30995.1.T1650015</name>
</gene>
<keyword evidence="3" id="KW-1185">Reference proteome</keyword>
<comment type="caution">
    <text evidence="2">The sequence shown here is derived from an EMBL/GenBank/DDBJ whole genome shotgun (WGS) entry which is preliminary data.</text>
</comment>
<dbReference type="EMBL" id="CAJJDN010000165">
    <property type="protein sequence ID" value="CAD8126122.1"/>
    <property type="molecule type" value="Genomic_DNA"/>
</dbReference>
<evidence type="ECO:0000313" key="3">
    <source>
        <dbReference type="Proteomes" id="UP000692954"/>
    </source>
</evidence>
<accession>A0A8S1RFN4</accession>
<name>A0A8S1RFN4_9CILI</name>
<keyword evidence="1" id="KW-0732">Signal</keyword>
<dbReference type="Proteomes" id="UP000692954">
    <property type="component" value="Unassembled WGS sequence"/>
</dbReference>
<organism evidence="2 3">
    <name type="scientific">Paramecium sonneborni</name>
    <dbReference type="NCBI Taxonomy" id="65129"/>
    <lineage>
        <taxon>Eukaryota</taxon>
        <taxon>Sar</taxon>
        <taxon>Alveolata</taxon>
        <taxon>Ciliophora</taxon>
        <taxon>Intramacronucleata</taxon>
        <taxon>Oligohymenophorea</taxon>
        <taxon>Peniculida</taxon>
        <taxon>Parameciidae</taxon>
        <taxon>Paramecium</taxon>
    </lineage>
</organism>
<evidence type="ECO:0000256" key="1">
    <source>
        <dbReference type="SAM" id="SignalP"/>
    </source>
</evidence>
<evidence type="ECO:0008006" key="4">
    <source>
        <dbReference type="Google" id="ProtNLM"/>
    </source>
</evidence>
<proteinExistence type="predicted"/>
<dbReference type="AlphaFoldDB" id="A0A8S1RFN4"/>
<feature type="signal peptide" evidence="1">
    <location>
        <begin position="1"/>
        <end position="18"/>
    </location>
</feature>
<protein>
    <recommendedName>
        <fullName evidence="4">Transmembrane protein</fullName>
    </recommendedName>
</protein>
<sequence>MKITQSLFFAILFANVYADVLIKLPYQCSCSQLITKYDCYNGQGCIWNEYNGTCQPQPCVSLNSYDCAHDKNCMWSYTKNQCDTFQFCNQLQANGSSSCFDLSINCPYQSTSGVCGGIDKLEPCSAQTNSSDCYSKISQTRCFFDNKASKCIPVECSQMPNMYNCTYFDYCHWNQNNGTCAQLNCNNTQHASSCQYVYIYSTNQFQTCVWNVTSETCNPADNANQLIQNNCTINTVGSYRWNPNTNTCQSCYAKIITIILLQLILIFV</sequence>